<gene>
    <name evidence="2" type="ORF">LTR16_008690</name>
</gene>
<dbReference type="Proteomes" id="UP001357485">
    <property type="component" value="Unassembled WGS sequence"/>
</dbReference>
<reference evidence="2 3" key="1">
    <citation type="submission" date="2023-08" db="EMBL/GenBank/DDBJ databases">
        <title>Black Yeasts Isolated from many extreme environments.</title>
        <authorList>
            <person name="Coleine C."/>
            <person name="Stajich J.E."/>
            <person name="Selbmann L."/>
        </authorList>
    </citation>
    <scope>NUCLEOTIDE SEQUENCE [LARGE SCALE GENOMIC DNA]</scope>
    <source>
        <strain evidence="2 3">CCFEE 536</strain>
    </source>
</reference>
<dbReference type="EMBL" id="JAVRRA010002116">
    <property type="protein sequence ID" value="KAK5278375.1"/>
    <property type="molecule type" value="Genomic_DNA"/>
</dbReference>
<evidence type="ECO:0000313" key="2">
    <source>
        <dbReference type="EMBL" id="KAK5278375.1"/>
    </source>
</evidence>
<organism evidence="2 3">
    <name type="scientific">Cryomyces antarcticus</name>
    <dbReference type="NCBI Taxonomy" id="329879"/>
    <lineage>
        <taxon>Eukaryota</taxon>
        <taxon>Fungi</taxon>
        <taxon>Dikarya</taxon>
        <taxon>Ascomycota</taxon>
        <taxon>Pezizomycotina</taxon>
        <taxon>Dothideomycetes</taxon>
        <taxon>Dothideomycetes incertae sedis</taxon>
        <taxon>Cryomyces</taxon>
    </lineage>
</organism>
<comment type="caution">
    <text evidence="2">The sequence shown here is derived from an EMBL/GenBank/DDBJ whole genome shotgun (WGS) entry which is preliminary data.</text>
</comment>
<accession>A0ABR0M377</accession>
<evidence type="ECO:0000256" key="1">
    <source>
        <dbReference type="SAM" id="MobiDB-lite"/>
    </source>
</evidence>
<feature type="non-terminal residue" evidence="2">
    <location>
        <position position="172"/>
    </location>
</feature>
<proteinExistence type="predicted"/>
<sequence length="172" mass="18188">MNSSNPWVRYLAFRRNPVKQAHPHLVGKHVQSFIADEWEALGVQGKQQWAAQYPPGWQPPLLPPAGAAAAAAAAAPAAPLAPPPPPPVAPPPAPPLPPPVAPPAPYVAPPAGVNVPWLRNGTVSDLEYYSFLGSRVRFDDYGSWVGGWELGTGGSGCVGLWILKDNDGNCIR</sequence>
<protein>
    <submittedName>
        <fullName evidence="2">Uncharacterized protein</fullName>
    </submittedName>
</protein>
<evidence type="ECO:0000313" key="3">
    <source>
        <dbReference type="Proteomes" id="UP001357485"/>
    </source>
</evidence>
<name>A0ABR0M377_9PEZI</name>
<feature type="compositionally biased region" description="Pro residues" evidence="1">
    <location>
        <begin position="79"/>
        <end position="96"/>
    </location>
</feature>
<keyword evidence="3" id="KW-1185">Reference proteome</keyword>
<feature type="region of interest" description="Disordered" evidence="1">
    <location>
        <begin position="73"/>
        <end position="96"/>
    </location>
</feature>